<reference evidence="4 5" key="1">
    <citation type="submission" date="2019-09" db="EMBL/GenBank/DDBJ databases">
        <authorList>
            <person name="Chandra G."/>
            <person name="Truman W A."/>
        </authorList>
    </citation>
    <scope>NUCLEOTIDE SEQUENCE [LARGE SCALE GENOMIC DNA]</scope>
    <source>
        <strain evidence="4">PS691</strain>
    </source>
</reference>
<dbReference type="InterPro" id="IPR002347">
    <property type="entry name" value="SDR_fam"/>
</dbReference>
<evidence type="ECO:0000256" key="2">
    <source>
        <dbReference type="RuleBase" id="RU000363"/>
    </source>
</evidence>
<keyword evidence="4" id="KW-0560">Oxidoreductase</keyword>
<dbReference type="InterPro" id="IPR057326">
    <property type="entry name" value="KR_dom"/>
</dbReference>
<dbReference type="PANTHER" id="PTHR43313">
    <property type="entry name" value="SHORT-CHAIN DEHYDROGENASE/REDUCTASE FAMILY 9C"/>
    <property type="match status" value="1"/>
</dbReference>
<evidence type="ECO:0000259" key="3">
    <source>
        <dbReference type="SMART" id="SM00822"/>
    </source>
</evidence>
<evidence type="ECO:0000313" key="5">
    <source>
        <dbReference type="Proteomes" id="UP000337909"/>
    </source>
</evidence>
<dbReference type="AlphaFoldDB" id="A0A5E7B012"/>
<dbReference type="GO" id="GO:0031132">
    <property type="term" value="F:serine 3-dehydrogenase activity"/>
    <property type="evidence" value="ECO:0007669"/>
    <property type="project" value="UniProtKB-EC"/>
</dbReference>
<dbReference type="Pfam" id="PF00106">
    <property type="entry name" value="adh_short"/>
    <property type="match status" value="1"/>
</dbReference>
<sequence length="282" mass="30198">MSKTVVITGVSTGIGFATAQMLIARGYRVFGSVRKEADGARVREQLGEAFTPLLFDVTDTGALPAAVAQVQAAVGEEGLAGLINNAGVAPSGPMMHTSLDEVRQAFEINVFGLLAVTQAFLPLLGARAGARQPPGRVVNLSSISGGVAFPLVTLYAMTKHAVEALSDGMRRELSIYGITVSVLEPGAIKTPIWDKSPQQQVDGRYAHTDYADAMAGMPAFVAKELKNAKPMQVVIDAIRHALEAPQPKPRYPLVGLWYLRNFIPDRLLDRLTIRLAGLKPVR</sequence>
<name>A0A5E7B012_PSEFL</name>
<organism evidence="4 5">
    <name type="scientific">Pseudomonas fluorescens</name>
    <dbReference type="NCBI Taxonomy" id="294"/>
    <lineage>
        <taxon>Bacteria</taxon>
        <taxon>Pseudomonadati</taxon>
        <taxon>Pseudomonadota</taxon>
        <taxon>Gammaproteobacteria</taxon>
        <taxon>Pseudomonadales</taxon>
        <taxon>Pseudomonadaceae</taxon>
        <taxon>Pseudomonas</taxon>
    </lineage>
</organism>
<gene>
    <name evidence="4" type="primary">sdh</name>
    <name evidence="4" type="ORF">PS691_01178</name>
</gene>
<dbReference type="PRINTS" id="PR00080">
    <property type="entry name" value="SDRFAMILY"/>
</dbReference>
<dbReference type="Gene3D" id="3.40.50.720">
    <property type="entry name" value="NAD(P)-binding Rossmann-like Domain"/>
    <property type="match status" value="1"/>
</dbReference>
<dbReference type="OrthoDB" id="9775296at2"/>
<protein>
    <submittedName>
        <fullName evidence="4">Serine 3-dehydrogenase</fullName>
        <ecNumber evidence="4">1.1.1.276</ecNumber>
    </submittedName>
</protein>
<proteinExistence type="inferred from homology"/>
<dbReference type="GO" id="GO:0008202">
    <property type="term" value="P:steroid metabolic process"/>
    <property type="evidence" value="ECO:0007669"/>
    <property type="project" value="TreeGrafter"/>
</dbReference>
<dbReference type="PANTHER" id="PTHR43313:SF1">
    <property type="entry name" value="3BETA-HYDROXYSTEROID DEHYDROGENASE DHS-16"/>
    <property type="match status" value="1"/>
</dbReference>
<dbReference type="SUPFAM" id="SSF51735">
    <property type="entry name" value="NAD(P)-binding Rossmann-fold domains"/>
    <property type="match status" value="1"/>
</dbReference>
<dbReference type="PRINTS" id="PR00081">
    <property type="entry name" value="GDHRDH"/>
</dbReference>
<dbReference type="InterPro" id="IPR020904">
    <property type="entry name" value="Sc_DH/Rdtase_CS"/>
</dbReference>
<comment type="similarity">
    <text evidence="1 2">Belongs to the short-chain dehydrogenases/reductases (SDR) family.</text>
</comment>
<dbReference type="InterPro" id="IPR036291">
    <property type="entry name" value="NAD(P)-bd_dom_sf"/>
</dbReference>
<dbReference type="EC" id="1.1.1.276" evidence="4"/>
<dbReference type="SMART" id="SM00822">
    <property type="entry name" value="PKS_KR"/>
    <property type="match status" value="1"/>
</dbReference>
<dbReference type="Proteomes" id="UP000337909">
    <property type="component" value="Unassembled WGS sequence"/>
</dbReference>
<feature type="domain" description="Ketoreductase" evidence="3">
    <location>
        <begin position="3"/>
        <end position="191"/>
    </location>
</feature>
<dbReference type="PROSITE" id="PS00061">
    <property type="entry name" value="ADH_SHORT"/>
    <property type="match status" value="1"/>
</dbReference>
<dbReference type="EMBL" id="CABVHQ010000008">
    <property type="protein sequence ID" value="VVN82197.1"/>
    <property type="molecule type" value="Genomic_DNA"/>
</dbReference>
<evidence type="ECO:0000256" key="1">
    <source>
        <dbReference type="ARBA" id="ARBA00006484"/>
    </source>
</evidence>
<accession>A0A5E7B012</accession>
<dbReference type="RefSeq" id="WP_150641263.1">
    <property type="nucleotide sequence ID" value="NZ_CABVHQ010000008.1"/>
</dbReference>
<evidence type="ECO:0000313" key="4">
    <source>
        <dbReference type="EMBL" id="VVN82197.1"/>
    </source>
</evidence>